<evidence type="ECO:0000259" key="1">
    <source>
        <dbReference type="PROSITE" id="PS50943"/>
    </source>
</evidence>
<accession>A0ABN1G3R4</accession>
<reference evidence="2 3" key="1">
    <citation type="journal article" date="2019" name="Int. J. Syst. Evol. Microbiol.">
        <title>The Global Catalogue of Microorganisms (GCM) 10K type strain sequencing project: providing services to taxonomists for standard genome sequencing and annotation.</title>
        <authorList>
            <consortium name="The Broad Institute Genomics Platform"/>
            <consortium name="The Broad Institute Genome Sequencing Center for Infectious Disease"/>
            <person name="Wu L."/>
            <person name="Ma J."/>
        </authorList>
    </citation>
    <scope>NUCLEOTIDE SEQUENCE [LARGE SCALE GENOMIC DNA]</scope>
    <source>
        <strain evidence="2 3">JCM 15115</strain>
    </source>
</reference>
<dbReference type="InterPro" id="IPR039554">
    <property type="entry name" value="HigA2-like_HTH"/>
</dbReference>
<organism evidence="2 3">
    <name type="scientific">Paenochrobactrum glaciei</name>
    <dbReference type="NCBI Taxonomy" id="486407"/>
    <lineage>
        <taxon>Bacteria</taxon>
        <taxon>Pseudomonadati</taxon>
        <taxon>Pseudomonadota</taxon>
        <taxon>Alphaproteobacteria</taxon>
        <taxon>Hyphomicrobiales</taxon>
        <taxon>Brucellaceae</taxon>
        <taxon>Paenochrobactrum</taxon>
    </lineage>
</organism>
<dbReference type="RefSeq" id="WP_343804677.1">
    <property type="nucleotide sequence ID" value="NZ_BAAADE010000002.1"/>
</dbReference>
<dbReference type="EMBL" id="BAAADE010000002">
    <property type="protein sequence ID" value="GAA0603387.1"/>
    <property type="molecule type" value="Genomic_DNA"/>
</dbReference>
<dbReference type="SMART" id="SM00530">
    <property type="entry name" value="HTH_XRE"/>
    <property type="match status" value="1"/>
</dbReference>
<dbReference type="InterPro" id="IPR010982">
    <property type="entry name" value="Lambda_DNA-bd_dom_sf"/>
</dbReference>
<dbReference type="Pfam" id="PF13744">
    <property type="entry name" value="HTH_37"/>
    <property type="match status" value="1"/>
</dbReference>
<dbReference type="Proteomes" id="UP001424441">
    <property type="component" value="Unassembled WGS sequence"/>
</dbReference>
<evidence type="ECO:0000313" key="2">
    <source>
        <dbReference type="EMBL" id="GAA0603387.1"/>
    </source>
</evidence>
<evidence type="ECO:0000313" key="3">
    <source>
        <dbReference type="Proteomes" id="UP001424441"/>
    </source>
</evidence>
<feature type="domain" description="HTH cro/C1-type" evidence="1">
    <location>
        <begin position="40"/>
        <end position="95"/>
    </location>
</feature>
<dbReference type="InterPro" id="IPR001387">
    <property type="entry name" value="Cro/C1-type_HTH"/>
</dbReference>
<protein>
    <recommendedName>
        <fullName evidence="1">HTH cro/C1-type domain-containing protein</fullName>
    </recommendedName>
</protein>
<dbReference type="SUPFAM" id="SSF47413">
    <property type="entry name" value="lambda repressor-like DNA-binding domains"/>
    <property type="match status" value="1"/>
</dbReference>
<sequence>MSEQMDKTTPIIKGSGNVFADLDIQLNERDELKVAIASEISDLIEIRGLTQKEAAQMLGTDQAKVSNITRGRLGGFSVDRLLGFLIALGFNIDIHLSKNEGAHGRVTVHTPPKTACG</sequence>
<keyword evidence="3" id="KW-1185">Reference proteome</keyword>
<dbReference type="CDD" id="cd00093">
    <property type="entry name" value="HTH_XRE"/>
    <property type="match status" value="1"/>
</dbReference>
<name>A0ABN1G3R4_9HYPH</name>
<dbReference type="PROSITE" id="PS50943">
    <property type="entry name" value="HTH_CROC1"/>
    <property type="match status" value="1"/>
</dbReference>
<gene>
    <name evidence="2" type="ORF">GCM10008943_18620</name>
</gene>
<comment type="caution">
    <text evidence="2">The sequence shown here is derived from an EMBL/GenBank/DDBJ whole genome shotgun (WGS) entry which is preliminary data.</text>
</comment>
<proteinExistence type="predicted"/>
<dbReference type="Gene3D" id="1.10.260.40">
    <property type="entry name" value="lambda repressor-like DNA-binding domains"/>
    <property type="match status" value="1"/>
</dbReference>